<keyword evidence="1" id="KW-0472">Membrane</keyword>
<gene>
    <name evidence="2" type="ORF">AUK15_01065</name>
</gene>
<keyword evidence="1" id="KW-1133">Transmembrane helix</keyword>
<comment type="caution">
    <text evidence="2">The sequence shown here is derived from an EMBL/GenBank/DDBJ whole genome shotgun (WGS) entry which is preliminary data.</text>
</comment>
<evidence type="ECO:0000256" key="1">
    <source>
        <dbReference type="SAM" id="Phobius"/>
    </source>
</evidence>
<name>A0A1J5GBG1_9BACT</name>
<organism evidence="2 3">
    <name type="scientific">Candidatus Nomurabacteria bacterium CG2_30_43_9</name>
    <dbReference type="NCBI Taxonomy" id="1805283"/>
    <lineage>
        <taxon>Bacteria</taxon>
        <taxon>Candidatus Nomuraibacteriota</taxon>
    </lineage>
</organism>
<proteinExistence type="predicted"/>
<protein>
    <submittedName>
        <fullName evidence="2">Uncharacterized protein</fullName>
    </submittedName>
</protein>
<evidence type="ECO:0000313" key="2">
    <source>
        <dbReference type="EMBL" id="OIP65943.1"/>
    </source>
</evidence>
<keyword evidence="1" id="KW-0812">Transmembrane</keyword>
<sequence>MKAMPKQSGYIGILLILLGTAGMIFLFMKMYFKSSPTAIEFQPNNAQGATPATQYDRLRSDIDTADAISNQLNTKALETNKTLNSLR</sequence>
<dbReference type="Proteomes" id="UP000182059">
    <property type="component" value="Unassembled WGS sequence"/>
</dbReference>
<dbReference type="AlphaFoldDB" id="A0A1J5GBG1"/>
<evidence type="ECO:0000313" key="3">
    <source>
        <dbReference type="Proteomes" id="UP000182059"/>
    </source>
</evidence>
<dbReference type="EMBL" id="MNYX01000029">
    <property type="protein sequence ID" value="OIP65943.1"/>
    <property type="molecule type" value="Genomic_DNA"/>
</dbReference>
<feature type="transmembrane region" description="Helical" evidence="1">
    <location>
        <begin position="12"/>
        <end position="32"/>
    </location>
</feature>
<reference evidence="2 3" key="1">
    <citation type="journal article" date="2016" name="Environ. Microbiol.">
        <title>Genomic resolution of a cold subsurface aquifer community provides metabolic insights for novel microbes adapted to high CO concentrations.</title>
        <authorList>
            <person name="Probst A.J."/>
            <person name="Castelle C.J."/>
            <person name="Singh A."/>
            <person name="Brown C.T."/>
            <person name="Anantharaman K."/>
            <person name="Sharon I."/>
            <person name="Hug L.A."/>
            <person name="Burstein D."/>
            <person name="Emerson J.B."/>
            <person name="Thomas B.C."/>
            <person name="Banfield J.F."/>
        </authorList>
    </citation>
    <scope>NUCLEOTIDE SEQUENCE [LARGE SCALE GENOMIC DNA]</scope>
    <source>
        <strain evidence="2">CG2_30_43_9</strain>
    </source>
</reference>
<accession>A0A1J5GBG1</accession>